<organism evidence="11 12">
    <name type="scientific">Methylocystis borbori</name>
    <dbReference type="NCBI Taxonomy" id="3118750"/>
    <lineage>
        <taxon>Bacteria</taxon>
        <taxon>Pseudomonadati</taxon>
        <taxon>Pseudomonadota</taxon>
        <taxon>Alphaproteobacteria</taxon>
        <taxon>Hyphomicrobiales</taxon>
        <taxon>Methylocystaceae</taxon>
        <taxon>Methylocystis</taxon>
    </lineage>
</organism>
<reference evidence="11 12" key="1">
    <citation type="submission" date="2024-02" db="EMBL/GenBank/DDBJ databases">
        <authorList>
            <person name="Grouzdev D."/>
        </authorList>
    </citation>
    <scope>NUCLEOTIDE SEQUENCE [LARGE SCALE GENOMIC DNA]</scope>
    <source>
        <strain evidence="11 12">9N</strain>
    </source>
</reference>
<evidence type="ECO:0000313" key="12">
    <source>
        <dbReference type="Proteomes" id="UP001350748"/>
    </source>
</evidence>
<protein>
    <recommendedName>
        <fullName evidence="4">Serine acetyltransferase</fullName>
        <ecNumber evidence="3">2.3.1.30</ecNumber>
    </recommendedName>
</protein>
<keyword evidence="5" id="KW-0028">Amino-acid biosynthesis</keyword>
<feature type="domain" description="Serine acetyltransferase N-terminal" evidence="10">
    <location>
        <begin position="19"/>
        <end position="123"/>
    </location>
</feature>
<dbReference type="Pfam" id="PF06426">
    <property type="entry name" value="SATase_N"/>
    <property type="match status" value="1"/>
</dbReference>
<proteinExistence type="inferred from homology"/>
<dbReference type="CDD" id="cd03354">
    <property type="entry name" value="LbH_SAT"/>
    <property type="match status" value="1"/>
</dbReference>
<dbReference type="InterPro" id="IPR001451">
    <property type="entry name" value="Hexapep"/>
</dbReference>
<evidence type="ECO:0000256" key="9">
    <source>
        <dbReference type="ARBA" id="ARBA00049486"/>
    </source>
</evidence>
<dbReference type="GO" id="GO:0009001">
    <property type="term" value="F:serine O-acetyltransferase activity"/>
    <property type="evidence" value="ECO:0007669"/>
    <property type="project" value="UniProtKB-EC"/>
</dbReference>
<dbReference type="Proteomes" id="UP001350748">
    <property type="component" value="Unassembled WGS sequence"/>
</dbReference>
<dbReference type="EMBL" id="JAZHYN010000065">
    <property type="protein sequence ID" value="MEF3367906.1"/>
    <property type="molecule type" value="Genomic_DNA"/>
</dbReference>
<sequence length="282" mass="30192">MDAVPPVESQTPPRAAEAMWAHMRREAEEALRLDPSLTPLMLGAILNRASLEEAVVHRISARLGGSAMDADMIADAFTQAIEEDDEIGDAFRADLAAYVERDPACGRMIEPLLYFKGFHAIQSARLSHALWRARRSDFAYYVQSRASDALAADIHPAARFGKGLFLDHATGFVVGETAVVEDDVSILHNVTLGGTGKMAGDRHPKVRHGVMIGAGAKILGNIEIGACSRIAAGSVVLKSVPKNSIVAGVPAKVIGTEDCAEPARDMDQILQGLAYDSFDYGI</sequence>
<keyword evidence="12" id="KW-1185">Reference proteome</keyword>
<dbReference type="InterPro" id="IPR011004">
    <property type="entry name" value="Trimer_LpxA-like_sf"/>
</dbReference>
<evidence type="ECO:0000256" key="8">
    <source>
        <dbReference type="ARBA" id="ARBA00023315"/>
    </source>
</evidence>
<dbReference type="SUPFAM" id="SSF51161">
    <property type="entry name" value="Trimeric LpxA-like enzymes"/>
    <property type="match status" value="1"/>
</dbReference>
<evidence type="ECO:0000256" key="5">
    <source>
        <dbReference type="ARBA" id="ARBA00022605"/>
    </source>
</evidence>
<dbReference type="NCBIfam" id="TIGR01172">
    <property type="entry name" value="cysE"/>
    <property type="match status" value="1"/>
</dbReference>
<dbReference type="RefSeq" id="WP_332082940.1">
    <property type="nucleotide sequence ID" value="NZ_JAZHYN010000065.1"/>
</dbReference>
<evidence type="ECO:0000256" key="3">
    <source>
        <dbReference type="ARBA" id="ARBA00013266"/>
    </source>
</evidence>
<comment type="caution">
    <text evidence="11">The sequence shown here is derived from an EMBL/GenBank/DDBJ whole genome shotgun (WGS) entry which is preliminary data.</text>
</comment>
<dbReference type="InterPro" id="IPR018357">
    <property type="entry name" value="Hexapep_transf_CS"/>
</dbReference>
<evidence type="ECO:0000256" key="6">
    <source>
        <dbReference type="ARBA" id="ARBA00022679"/>
    </source>
</evidence>
<dbReference type="PANTHER" id="PTHR42811">
    <property type="entry name" value="SERINE ACETYLTRANSFERASE"/>
    <property type="match status" value="1"/>
</dbReference>
<name>A0ABU7XKK0_9HYPH</name>
<evidence type="ECO:0000256" key="2">
    <source>
        <dbReference type="ARBA" id="ARBA00007274"/>
    </source>
</evidence>
<dbReference type="InterPro" id="IPR042122">
    <property type="entry name" value="Ser_AcTrfase_N_sf"/>
</dbReference>
<keyword evidence="7" id="KW-0677">Repeat</keyword>
<accession>A0ABU7XKK0</accession>
<dbReference type="InterPro" id="IPR053376">
    <property type="entry name" value="Serine_acetyltransferase"/>
</dbReference>
<dbReference type="InterPro" id="IPR005881">
    <property type="entry name" value="Ser_O-AcTrfase"/>
</dbReference>
<dbReference type="SMART" id="SM00971">
    <property type="entry name" value="SATase_N"/>
    <property type="match status" value="1"/>
</dbReference>
<evidence type="ECO:0000259" key="10">
    <source>
        <dbReference type="SMART" id="SM00971"/>
    </source>
</evidence>
<evidence type="ECO:0000256" key="4">
    <source>
        <dbReference type="ARBA" id="ARBA00018522"/>
    </source>
</evidence>
<dbReference type="InterPro" id="IPR010493">
    <property type="entry name" value="Ser_AcTrfase_N"/>
</dbReference>
<comment type="pathway">
    <text evidence="1">Amino-acid biosynthesis; L-cysteine biosynthesis; L-cysteine from L-serine: step 1/2.</text>
</comment>
<comment type="similarity">
    <text evidence="2">Belongs to the transferase hexapeptide repeat family.</text>
</comment>
<dbReference type="EC" id="2.3.1.30" evidence="3"/>
<evidence type="ECO:0000313" key="11">
    <source>
        <dbReference type="EMBL" id="MEF3367906.1"/>
    </source>
</evidence>
<evidence type="ECO:0000256" key="7">
    <source>
        <dbReference type="ARBA" id="ARBA00022737"/>
    </source>
</evidence>
<gene>
    <name evidence="11" type="primary">cysE</name>
    <name evidence="11" type="ORF">V3H18_15335</name>
</gene>
<comment type="catalytic activity">
    <reaction evidence="9">
        <text>L-serine + acetyl-CoA = O-acetyl-L-serine + CoA</text>
        <dbReference type="Rhea" id="RHEA:24560"/>
        <dbReference type="ChEBI" id="CHEBI:33384"/>
        <dbReference type="ChEBI" id="CHEBI:57287"/>
        <dbReference type="ChEBI" id="CHEBI:57288"/>
        <dbReference type="ChEBI" id="CHEBI:58340"/>
        <dbReference type="EC" id="2.3.1.30"/>
    </reaction>
</comment>
<keyword evidence="8 11" id="KW-0012">Acyltransferase</keyword>
<dbReference type="Gene3D" id="1.10.3130.10">
    <property type="entry name" value="serine acetyltransferase, domain 1"/>
    <property type="match status" value="1"/>
</dbReference>
<dbReference type="NCBIfam" id="NF041874">
    <property type="entry name" value="EPS_EpsC"/>
    <property type="match status" value="1"/>
</dbReference>
<dbReference type="PROSITE" id="PS00101">
    <property type="entry name" value="HEXAPEP_TRANSFERASES"/>
    <property type="match status" value="1"/>
</dbReference>
<evidence type="ECO:0000256" key="1">
    <source>
        <dbReference type="ARBA" id="ARBA00004876"/>
    </source>
</evidence>
<dbReference type="Gene3D" id="2.160.10.10">
    <property type="entry name" value="Hexapeptide repeat proteins"/>
    <property type="match status" value="1"/>
</dbReference>
<dbReference type="Pfam" id="PF00132">
    <property type="entry name" value="Hexapep"/>
    <property type="match status" value="1"/>
</dbReference>
<keyword evidence="6 11" id="KW-0808">Transferase</keyword>
<dbReference type="InterPro" id="IPR045304">
    <property type="entry name" value="LbH_SAT"/>
</dbReference>